<dbReference type="InterPro" id="IPR051118">
    <property type="entry name" value="LST-2"/>
</dbReference>
<dbReference type="SMART" id="SM00064">
    <property type="entry name" value="FYVE"/>
    <property type="match status" value="1"/>
</dbReference>
<dbReference type="PROSITE" id="PS50178">
    <property type="entry name" value="ZF_FYVE"/>
    <property type="match status" value="1"/>
</dbReference>
<reference evidence="7" key="1">
    <citation type="submission" date="2023-10" db="EMBL/GenBank/DDBJ databases">
        <title>Genome assembly of Pristionchus species.</title>
        <authorList>
            <person name="Yoshida K."/>
            <person name="Sommer R.J."/>
        </authorList>
    </citation>
    <scope>NUCLEOTIDE SEQUENCE</scope>
    <source>
        <strain evidence="7">RS5133</strain>
    </source>
</reference>
<name>A0AAV5WVX6_9BILA</name>
<dbReference type="EMBL" id="BTSY01000007">
    <property type="protein sequence ID" value="GMT35433.1"/>
    <property type="molecule type" value="Genomic_DNA"/>
</dbReference>
<dbReference type="Pfam" id="PF01363">
    <property type="entry name" value="FYVE"/>
    <property type="match status" value="1"/>
</dbReference>
<keyword evidence="3" id="KW-0862">Zinc</keyword>
<evidence type="ECO:0000313" key="8">
    <source>
        <dbReference type="Proteomes" id="UP001432322"/>
    </source>
</evidence>
<feature type="compositionally biased region" description="Acidic residues" evidence="5">
    <location>
        <begin position="179"/>
        <end position="190"/>
    </location>
</feature>
<dbReference type="AlphaFoldDB" id="A0AAV5WVX6"/>
<feature type="domain" description="FYVE-type" evidence="6">
    <location>
        <begin position="100"/>
        <end position="160"/>
    </location>
</feature>
<gene>
    <name evidence="7" type="ORF">PFISCL1PPCAC_26730</name>
</gene>
<dbReference type="Proteomes" id="UP001432322">
    <property type="component" value="Unassembled WGS sequence"/>
</dbReference>
<evidence type="ECO:0000256" key="4">
    <source>
        <dbReference type="PROSITE-ProRule" id="PRU00091"/>
    </source>
</evidence>
<sequence length="190" mass="21569">DSENETSTDAIHRLPNDSEPFPEDPYDLRARFRSSEDLVHRLFVCIAGVLKLILQPTEVIPVYEVKAQAARTSNSEEEVGVEVQESLPLPSFIGVRWVPDSDCDQCTACSSHFTVVRRRHHCRNCGRIFCHRCSAHSICIPELGYERKVRVCNLCYLHRMNPFAGCAPSNPTIPSPVQAEDEEEEEEQEE</sequence>
<keyword evidence="1" id="KW-0479">Metal-binding</keyword>
<evidence type="ECO:0000256" key="5">
    <source>
        <dbReference type="SAM" id="MobiDB-lite"/>
    </source>
</evidence>
<feature type="region of interest" description="Disordered" evidence="5">
    <location>
        <begin position="1"/>
        <end position="22"/>
    </location>
</feature>
<comment type="caution">
    <text evidence="7">The sequence shown here is derived from an EMBL/GenBank/DDBJ whole genome shotgun (WGS) entry which is preliminary data.</text>
</comment>
<proteinExistence type="predicted"/>
<dbReference type="PANTHER" id="PTHR46465:SF2">
    <property type="entry name" value="LATERAL SIGNALING TARGET PROTEIN 2 HOMOLOG"/>
    <property type="match status" value="1"/>
</dbReference>
<feature type="non-terminal residue" evidence="7">
    <location>
        <position position="1"/>
    </location>
</feature>
<keyword evidence="2 4" id="KW-0863">Zinc-finger</keyword>
<dbReference type="InterPro" id="IPR000306">
    <property type="entry name" value="Znf_FYVE"/>
</dbReference>
<dbReference type="Gene3D" id="3.30.40.10">
    <property type="entry name" value="Zinc/RING finger domain, C3HC4 (zinc finger)"/>
    <property type="match status" value="1"/>
</dbReference>
<evidence type="ECO:0000313" key="7">
    <source>
        <dbReference type="EMBL" id="GMT35433.1"/>
    </source>
</evidence>
<dbReference type="GO" id="GO:0008270">
    <property type="term" value="F:zinc ion binding"/>
    <property type="evidence" value="ECO:0007669"/>
    <property type="project" value="UniProtKB-KW"/>
</dbReference>
<feature type="non-terminal residue" evidence="7">
    <location>
        <position position="190"/>
    </location>
</feature>
<accession>A0AAV5WVX6</accession>
<dbReference type="SUPFAM" id="SSF57903">
    <property type="entry name" value="FYVE/PHD zinc finger"/>
    <property type="match status" value="1"/>
</dbReference>
<organism evidence="7 8">
    <name type="scientific">Pristionchus fissidentatus</name>
    <dbReference type="NCBI Taxonomy" id="1538716"/>
    <lineage>
        <taxon>Eukaryota</taxon>
        <taxon>Metazoa</taxon>
        <taxon>Ecdysozoa</taxon>
        <taxon>Nematoda</taxon>
        <taxon>Chromadorea</taxon>
        <taxon>Rhabditida</taxon>
        <taxon>Rhabditina</taxon>
        <taxon>Diplogasteromorpha</taxon>
        <taxon>Diplogasteroidea</taxon>
        <taxon>Neodiplogasteridae</taxon>
        <taxon>Pristionchus</taxon>
    </lineage>
</organism>
<feature type="region of interest" description="Disordered" evidence="5">
    <location>
        <begin position="170"/>
        <end position="190"/>
    </location>
</feature>
<protein>
    <recommendedName>
        <fullName evidence="6">FYVE-type domain-containing protein</fullName>
    </recommendedName>
</protein>
<dbReference type="GO" id="GO:0031901">
    <property type="term" value="C:early endosome membrane"/>
    <property type="evidence" value="ECO:0007669"/>
    <property type="project" value="TreeGrafter"/>
</dbReference>
<dbReference type="InterPro" id="IPR017455">
    <property type="entry name" value="Znf_FYVE-rel"/>
</dbReference>
<evidence type="ECO:0000256" key="3">
    <source>
        <dbReference type="ARBA" id="ARBA00022833"/>
    </source>
</evidence>
<dbReference type="PANTHER" id="PTHR46465">
    <property type="entry name" value="LATERAL SIGNALING TARGET PROTEIN 2 HOMOLOG"/>
    <property type="match status" value="1"/>
</dbReference>
<dbReference type="InterPro" id="IPR013083">
    <property type="entry name" value="Znf_RING/FYVE/PHD"/>
</dbReference>
<evidence type="ECO:0000256" key="1">
    <source>
        <dbReference type="ARBA" id="ARBA00022723"/>
    </source>
</evidence>
<keyword evidence="8" id="KW-1185">Reference proteome</keyword>
<evidence type="ECO:0000259" key="6">
    <source>
        <dbReference type="PROSITE" id="PS50178"/>
    </source>
</evidence>
<dbReference type="InterPro" id="IPR011011">
    <property type="entry name" value="Znf_FYVE_PHD"/>
</dbReference>
<evidence type="ECO:0000256" key="2">
    <source>
        <dbReference type="ARBA" id="ARBA00022771"/>
    </source>
</evidence>